<feature type="region of interest" description="Disordered" evidence="1">
    <location>
        <begin position="1"/>
        <end position="42"/>
    </location>
</feature>
<evidence type="ECO:0000313" key="3">
    <source>
        <dbReference type="Proteomes" id="UP000434342"/>
    </source>
</evidence>
<evidence type="ECO:0000256" key="1">
    <source>
        <dbReference type="SAM" id="MobiDB-lite"/>
    </source>
</evidence>
<reference evidence="2 3" key="1">
    <citation type="submission" date="2019-08" db="EMBL/GenBank/DDBJ databases">
        <title>In-depth cultivation of the pig gut microbiome towards novel bacterial diversity and tailored functional studies.</title>
        <authorList>
            <person name="Wylensek D."/>
            <person name="Hitch T.C.A."/>
            <person name="Clavel T."/>
        </authorList>
    </citation>
    <scope>NUCLEOTIDE SEQUENCE [LARGE SCALE GENOMIC DNA]</scope>
    <source>
        <strain evidence="2 3">WB01_CNA04</strain>
    </source>
</reference>
<sequence>MLVGVGRGRGRGRRRRAEVDAGAPGARLRRGRHTRHQGRAPQARRLRLRPGVPGLLVRRGAPRRARLEGRVGGVRVARRAFRRPVGVRSQVLAGRRDGRRGRGREARGRPHTRRARELRTDNARHLEPRPRDRIGRDGRRVGRRRQVGRQDARRARPHRARDGAPESRPVAAQAAGRAPRQDGRGHRVRPVVPGRGPRAHARVVLGRRNGRGGQGGARHAHGERAHRHAPPHRQHGRLGLRRGQPDRGRGRCHSALGGAEDVVGEGPRRRHGGVLLSLTLGQEVARADGLDPEDAATVARLVDTWREHYARNRMRDDYYRGHVRVKDIGISVQKELVRRLDPRVDWAAKCVDWWADRVQYEGVTLSGAADGTEDDLGAILDGNSMKQLVHLTASASLRHACAFMAVTLGDTERGEQPVVISGYPATAASAVWSQELRRITAGMVVVATERLRNSHVRRPSVVDVLTDECVITLRHGPDGWSAEYAPHSMGRAPMVHVAYHPTLDNPFGRSRITRSVMNYVDDAQREMLNMTVAAAFAAAPQKFLMNASPKAMEAIKSSPFGAYIGSIFAATPARDGQTPQFGQLAQGSMQPHVDYMRSLASQFSGSTGVPLSSLGVVSDNPSSAEAIYASKEDAVVDIQHYVDGWKQSTQALCRMAWAAHENVSYGQAAQELGTISVHFRNPSMPSVVSQSDAMVKQVSAIPWLADSDVTLRELGYDDEQIAQLRSDRRRSEASQLIAQASQAGAAQ</sequence>
<feature type="compositionally biased region" description="Basic residues" evidence="1">
    <location>
        <begin position="218"/>
        <end position="240"/>
    </location>
</feature>
<comment type="caution">
    <text evidence="2">The sequence shown here is derived from an EMBL/GenBank/DDBJ whole genome shotgun (WGS) entry which is preliminary data.</text>
</comment>
<proteinExistence type="predicted"/>
<dbReference type="EMBL" id="VUND01000001">
    <property type="protein sequence ID" value="MST60028.1"/>
    <property type="molecule type" value="Genomic_DNA"/>
</dbReference>
<feature type="region of interest" description="Disordered" evidence="1">
    <location>
        <begin position="88"/>
        <end position="265"/>
    </location>
</feature>
<accession>A0A6N7WTB2</accession>
<protein>
    <submittedName>
        <fullName evidence="2">Phage portal protein</fullName>
    </submittedName>
</protein>
<feature type="compositionally biased region" description="Basic and acidic residues" evidence="1">
    <location>
        <begin position="148"/>
        <end position="165"/>
    </location>
</feature>
<name>A0A6N7WTB2_9ACTN</name>
<feature type="compositionally biased region" description="Basic residues" evidence="1">
    <location>
        <begin position="27"/>
        <end position="42"/>
    </location>
</feature>
<gene>
    <name evidence="2" type="ORF">FYJ69_03725</name>
</gene>
<dbReference type="Proteomes" id="UP000434342">
    <property type="component" value="Unassembled WGS sequence"/>
</dbReference>
<organism evidence="2 3">
    <name type="scientific">Parafannyhessea umbonata</name>
    <dbReference type="NCBI Taxonomy" id="604330"/>
    <lineage>
        <taxon>Bacteria</taxon>
        <taxon>Bacillati</taxon>
        <taxon>Actinomycetota</taxon>
        <taxon>Coriobacteriia</taxon>
        <taxon>Coriobacteriales</taxon>
        <taxon>Atopobiaceae</taxon>
        <taxon>Parafannyhessea</taxon>
    </lineage>
</organism>
<evidence type="ECO:0000313" key="2">
    <source>
        <dbReference type="EMBL" id="MST60028.1"/>
    </source>
</evidence>
<feature type="compositionally biased region" description="Basic and acidic residues" evidence="1">
    <location>
        <begin position="115"/>
        <end position="140"/>
    </location>
</feature>
<dbReference type="AlphaFoldDB" id="A0A6N7WTB2"/>